<organism evidence="1 2">
    <name type="scientific">Trichinella nativa</name>
    <dbReference type="NCBI Taxonomy" id="6335"/>
    <lineage>
        <taxon>Eukaryota</taxon>
        <taxon>Metazoa</taxon>
        <taxon>Ecdysozoa</taxon>
        <taxon>Nematoda</taxon>
        <taxon>Enoplea</taxon>
        <taxon>Dorylaimia</taxon>
        <taxon>Trichinellida</taxon>
        <taxon>Trichinellidae</taxon>
        <taxon>Trichinella</taxon>
    </lineage>
</organism>
<gene>
    <name evidence="1" type="ORF">T02_10274</name>
</gene>
<evidence type="ECO:0000313" key="2">
    <source>
        <dbReference type="Proteomes" id="UP000054721"/>
    </source>
</evidence>
<dbReference type="OrthoDB" id="10363121at2759"/>
<proteinExistence type="predicted"/>
<reference evidence="1 2" key="1">
    <citation type="submission" date="2015-05" db="EMBL/GenBank/DDBJ databases">
        <title>Evolution of Trichinella species and genotypes.</title>
        <authorList>
            <person name="Korhonen P.K."/>
            <person name="Edoardo P."/>
            <person name="Giuseppe L.R."/>
            <person name="Gasser R.B."/>
        </authorList>
    </citation>
    <scope>NUCLEOTIDE SEQUENCE [LARGE SCALE GENOMIC DNA]</scope>
    <source>
        <strain evidence="1">ISS10</strain>
    </source>
</reference>
<dbReference type="AlphaFoldDB" id="A0A0V1LN93"/>
<keyword evidence="2" id="KW-1185">Reference proteome</keyword>
<protein>
    <submittedName>
        <fullName evidence="1">Uncharacterized protein</fullName>
    </submittedName>
</protein>
<evidence type="ECO:0000313" key="1">
    <source>
        <dbReference type="EMBL" id="KRZ60970.1"/>
    </source>
</evidence>
<sequence>MFEHYIDDDALDTRIVRNCHIAKSSLLNVRCFSIEKCLLKLNKAAYIRHMENSSQFCLVFIEEKMAYFSLNISLIRHGPSFDFCVHKHSTGVISDDE</sequence>
<name>A0A0V1LN93_9BILA</name>
<comment type="caution">
    <text evidence="1">The sequence shown here is derived from an EMBL/GenBank/DDBJ whole genome shotgun (WGS) entry which is preliminary data.</text>
</comment>
<accession>A0A0V1LN93</accession>
<dbReference type="EMBL" id="JYDW01000023">
    <property type="protein sequence ID" value="KRZ60970.1"/>
    <property type="molecule type" value="Genomic_DNA"/>
</dbReference>
<dbReference type="Proteomes" id="UP000054721">
    <property type="component" value="Unassembled WGS sequence"/>
</dbReference>